<reference evidence="1" key="1">
    <citation type="submission" date="2020-05" db="EMBL/GenBank/DDBJ databases">
        <authorList>
            <person name="Chiriac C."/>
            <person name="Salcher M."/>
            <person name="Ghai R."/>
            <person name="Kavagutti S V."/>
        </authorList>
    </citation>
    <scope>NUCLEOTIDE SEQUENCE</scope>
</reference>
<name>A0A6J6FP94_9ZZZZ</name>
<accession>A0A6J6FP94</accession>
<dbReference type="SUPFAM" id="SSF53474">
    <property type="entry name" value="alpha/beta-Hydrolases"/>
    <property type="match status" value="1"/>
</dbReference>
<dbReference type="PANTHER" id="PTHR48098:SF6">
    <property type="entry name" value="FERRI-BACILLIBACTIN ESTERASE BESA"/>
    <property type="match status" value="1"/>
</dbReference>
<dbReference type="InterPro" id="IPR000801">
    <property type="entry name" value="Esterase-like"/>
</dbReference>
<dbReference type="Pfam" id="PF00756">
    <property type="entry name" value="Esterase"/>
    <property type="match status" value="1"/>
</dbReference>
<dbReference type="Gene3D" id="3.40.50.1820">
    <property type="entry name" value="alpha/beta hydrolase"/>
    <property type="match status" value="1"/>
</dbReference>
<evidence type="ECO:0000313" key="1">
    <source>
        <dbReference type="EMBL" id="CAB4588773.1"/>
    </source>
</evidence>
<dbReference type="PANTHER" id="PTHR48098">
    <property type="entry name" value="ENTEROCHELIN ESTERASE-RELATED"/>
    <property type="match status" value="1"/>
</dbReference>
<dbReference type="AlphaFoldDB" id="A0A6J6FP94"/>
<dbReference type="InterPro" id="IPR029058">
    <property type="entry name" value="AB_hydrolase_fold"/>
</dbReference>
<organism evidence="1">
    <name type="scientific">freshwater metagenome</name>
    <dbReference type="NCBI Taxonomy" id="449393"/>
    <lineage>
        <taxon>unclassified sequences</taxon>
        <taxon>metagenomes</taxon>
        <taxon>ecological metagenomes</taxon>
    </lineage>
</organism>
<sequence>MKEIKRFQIRGVAGEIKRVDFEGRTVDYWLPKEPAERLLIAHDGQNVFDGTTSTHKGQTWKMAQSALRVSAQLGIAPPAIIGVWHSSTKSNPWGRGKDLVPEKYFRDGMAVHSNYAKSFDPSMLHGDAYLKKIFEEYVPAIAPGVAPEKTAMIGSSMGALATLYALAQLPDKFTTALALSPHWPFGALPLVDKTVLSLPIPGPFKVWMSHGTKGLDAEYAPLQNVADQLMHEHGYRHHNFISKVYKRSGHNERSWAKYLDQPMRFWLDSTTHTA</sequence>
<dbReference type="InterPro" id="IPR050583">
    <property type="entry name" value="Mycobacterial_A85_antigen"/>
</dbReference>
<protein>
    <submittedName>
        <fullName evidence="1">Unannotated protein</fullName>
    </submittedName>
</protein>
<gene>
    <name evidence="1" type="ORF">UFOPK1795_00455</name>
</gene>
<proteinExistence type="predicted"/>
<dbReference type="EMBL" id="CAEZUG010000018">
    <property type="protein sequence ID" value="CAB4588773.1"/>
    <property type="molecule type" value="Genomic_DNA"/>
</dbReference>